<dbReference type="Pfam" id="PF01939">
    <property type="entry name" value="NucS_C"/>
    <property type="match status" value="1"/>
</dbReference>
<dbReference type="Proteomes" id="UP001182908">
    <property type="component" value="Chromosome"/>
</dbReference>
<keyword evidence="3" id="KW-0540">Nuclease</keyword>
<dbReference type="CDD" id="cd22341">
    <property type="entry name" value="NucS-like"/>
    <property type="match status" value="1"/>
</dbReference>
<dbReference type="InterPro" id="IPR011856">
    <property type="entry name" value="tRNA_endonuc-like_dom_sf"/>
</dbReference>
<keyword evidence="3" id="KW-0255">Endonuclease</keyword>
<dbReference type="AlphaFoldDB" id="A0AA51YJZ9"/>
<dbReference type="GeneID" id="84232115"/>
<dbReference type="PANTHER" id="PTHR38814">
    <property type="entry name" value="ENDONUCLEASE NUCS"/>
    <property type="match status" value="1"/>
</dbReference>
<keyword evidence="4" id="KW-1185">Reference proteome</keyword>
<dbReference type="Gene3D" id="3.40.1350.10">
    <property type="match status" value="1"/>
</dbReference>
<keyword evidence="1" id="KW-0238">DNA-binding</keyword>
<sequence>MSDSECITSCTRVPRYITKNDVRTLFEEISLLNEIDGFSKESNKAYLEFETRLDIDFPEKYIEDMVFMQPNLVEPGMKVISRQLTIPTGRIDLLLENEAGEIVILEIKKGFPRDDVVAQVLSYKGDIEDRYPDKNVKTAILCEDCSNRVKNAAKSADMIIYKYGAYFQISA</sequence>
<dbReference type="RefSeq" id="WP_309311937.1">
    <property type="nucleotide sequence ID" value="NZ_CP133592.1"/>
</dbReference>
<evidence type="ECO:0000256" key="1">
    <source>
        <dbReference type="ARBA" id="ARBA00023125"/>
    </source>
</evidence>
<keyword evidence="3" id="KW-0378">Hydrolase</keyword>
<accession>A0AA51YJZ9</accession>
<dbReference type="KEGG" id="mseb:RE474_05320"/>
<dbReference type="InterPro" id="IPR002793">
    <property type="entry name" value="Endonuclease_NucS"/>
</dbReference>
<dbReference type="EMBL" id="CP133592">
    <property type="protein sequence ID" value="WMW26141.1"/>
    <property type="molecule type" value="Genomic_DNA"/>
</dbReference>
<evidence type="ECO:0000313" key="4">
    <source>
        <dbReference type="Proteomes" id="UP001182908"/>
    </source>
</evidence>
<protein>
    <submittedName>
        <fullName evidence="3">Endonuclease NucS</fullName>
    </submittedName>
</protein>
<evidence type="ECO:0000259" key="2">
    <source>
        <dbReference type="Pfam" id="PF01939"/>
    </source>
</evidence>
<dbReference type="PANTHER" id="PTHR38814:SF1">
    <property type="entry name" value="ENDONUCLEASE NUCS"/>
    <property type="match status" value="1"/>
</dbReference>
<dbReference type="GO" id="GO:0004519">
    <property type="term" value="F:endonuclease activity"/>
    <property type="evidence" value="ECO:0007669"/>
    <property type="project" value="UniProtKB-KW"/>
</dbReference>
<organism evidence="3 4">
    <name type="scientific">Methanolobus sediminis</name>
    <dbReference type="NCBI Taxonomy" id="3072978"/>
    <lineage>
        <taxon>Archaea</taxon>
        <taxon>Methanobacteriati</taxon>
        <taxon>Methanobacteriota</taxon>
        <taxon>Stenosarchaea group</taxon>
        <taxon>Methanomicrobia</taxon>
        <taxon>Methanosarcinales</taxon>
        <taxon>Methanosarcinaceae</taxon>
        <taxon>Methanolobus</taxon>
    </lineage>
</organism>
<feature type="domain" description="Endonuclease NucS C-terminal" evidence="2">
    <location>
        <begin position="59"/>
        <end position="147"/>
    </location>
</feature>
<evidence type="ECO:0000313" key="3">
    <source>
        <dbReference type="EMBL" id="WMW26141.1"/>
    </source>
</evidence>
<reference evidence="3 4" key="1">
    <citation type="submission" date="2023-08" db="EMBL/GenBank/DDBJ databases">
        <title>Methanolobus mangrovi sp. nov. and Methanolobus sediminis sp. nov, two novel methylotrophic methanogens isolated from mangrove sediments in China.</title>
        <authorList>
            <person name="Zhou J."/>
        </authorList>
    </citation>
    <scope>NUCLEOTIDE SEQUENCE [LARGE SCALE GENOMIC DNA]</scope>
    <source>
        <strain evidence="3 4">FTZ6</strain>
    </source>
</reference>
<name>A0AA51YJZ9_9EURY</name>
<dbReference type="GO" id="GO:0003677">
    <property type="term" value="F:DNA binding"/>
    <property type="evidence" value="ECO:0007669"/>
    <property type="project" value="UniProtKB-KW"/>
</dbReference>
<gene>
    <name evidence="3" type="ORF">RE474_05320</name>
</gene>
<proteinExistence type="predicted"/>
<dbReference type="InterPro" id="IPR048301">
    <property type="entry name" value="NucS_C"/>
</dbReference>